<dbReference type="KEGG" id="tasa:A1Q1_01171"/>
<dbReference type="VEuPathDB" id="FungiDB:A1Q1_01171"/>
<dbReference type="Proteomes" id="UP000002748">
    <property type="component" value="Unassembled WGS sequence"/>
</dbReference>
<sequence length="331" mass="38272">MTAILDHRFYPHIIDLIWSHMDYESVAASREVCRGWRKRANRVLQRHLTVRPAPYPDTDDFLLSVKSFTHPDVAYPSFLVQRDDAIHSGFPATVTGMLSDESVKDLFSNIRYLDLQHVQGMEETAVLLSLVMGLKTHYGLRVTRNAMQLYGDVYPEADTGVYFVNSRETTEGNPLVSMYARSLVINLDQPPISYGPLPDDEVEDEGTLWEWLSSYTPGRLKQLTLVFHPSDEERGTFQTYAAPNPRAVAGQTIRWLGDRWISATTLLVGMERFFRSMDEYREYKRQMREYAAHQAERITGTPKRGRNLKIFTHDEYRKRIGDATYTLYTEQ</sequence>
<dbReference type="GeneID" id="25984685"/>
<reference evidence="1 2" key="1">
    <citation type="journal article" date="2012" name="Eukaryot. Cell">
        <title>Draft genome sequence of CBS 2479, the standard type strain of Trichosporon asahii.</title>
        <authorList>
            <person name="Yang R.Y."/>
            <person name="Li H.T."/>
            <person name="Zhu H."/>
            <person name="Zhou G.P."/>
            <person name="Wang M."/>
            <person name="Wang L."/>
        </authorList>
    </citation>
    <scope>NUCLEOTIDE SEQUENCE [LARGE SCALE GENOMIC DNA]</scope>
    <source>
        <strain evidence="2">ATCC 90039 / CBS 2479 / JCM 2466 / KCTC 7840 / NCYC 2677 / UAMH 7654</strain>
    </source>
</reference>
<name>J5QXV2_TRIAS</name>
<proteinExistence type="predicted"/>
<gene>
    <name evidence="1" type="ORF">A1Q1_01171</name>
</gene>
<dbReference type="RefSeq" id="XP_014180921.1">
    <property type="nucleotide sequence ID" value="XM_014325446.1"/>
</dbReference>
<dbReference type="AlphaFoldDB" id="J5QXV2"/>
<evidence type="ECO:0008006" key="3">
    <source>
        <dbReference type="Google" id="ProtNLM"/>
    </source>
</evidence>
<protein>
    <recommendedName>
        <fullName evidence="3">F-box domain-containing protein</fullName>
    </recommendedName>
</protein>
<comment type="caution">
    <text evidence="1">The sequence shown here is derived from an EMBL/GenBank/DDBJ whole genome shotgun (WGS) entry which is preliminary data.</text>
</comment>
<dbReference type="EMBL" id="ALBS01000161">
    <property type="protein sequence ID" value="EJT49673.1"/>
    <property type="molecule type" value="Genomic_DNA"/>
</dbReference>
<dbReference type="HOGENOM" id="CLU_839886_0_0_1"/>
<organism evidence="1 2">
    <name type="scientific">Trichosporon asahii var. asahii (strain ATCC 90039 / CBS 2479 / JCM 2466 / KCTC 7840 / NBRC 103889/ NCYC 2677 / UAMH 7654)</name>
    <name type="common">Yeast</name>
    <dbReference type="NCBI Taxonomy" id="1186058"/>
    <lineage>
        <taxon>Eukaryota</taxon>
        <taxon>Fungi</taxon>
        <taxon>Dikarya</taxon>
        <taxon>Basidiomycota</taxon>
        <taxon>Agaricomycotina</taxon>
        <taxon>Tremellomycetes</taxon>
        <taxon>Trichosporonales</taxon>
        <taxon>Trichosporonaceae</taxon>
        <taxon>Trichosporon</taxon>
    </lineage>
</organism>
<evidence type="ECO:0000313" key="2">
    <source>
        <dbReference type="Proteomes" id="UP000002748"/>
    </source>
</evidence>
<accession>J5QXV2</accession>
<evidence type="ECO:0000313" key="1">
    <source>
        <dbReference type="EMBL" id="EJT49673.1"/>
    </source>
</evidence>